<dbReference type="Proteomes" id="UP000441754">
    <property type="component" value="Unassembled WGS sequence"/>
</dbReference>
<protein>
    <recommendedName>
        <fullName evidence="3">DUF1574 domain-containing protein</fullName>
    </recommendedName>
</protein>
<organism evidence="1 2">
    <name type="scientific">Larkinella terrae</name>
    <dbReference type="NCBI Taxonomy" id="2025311"/>
    <lineage>
        <taxon>Bacteria</taxon>
        <taxon>Pseudomonadati</taxon>
        <taxon>Bacteroidota</taxon>
        <taxon>Cytophagia</taxon>
        <taxon>Cytophagales</taxon>
        <taxon>Spirosomataceae</taxon>
        <taxon>Larkinella</taxon>
    </lineage>
</organism>
<accession>A0A7K0EQN4</accession>
<sequence>MLKFFLKLLVLAVVLLSIKISLWTYLHTFRMKQFDESSYKLDSLLKPMRHRINTVFVGSSRTSHSFNPAVFDSVTHYQTRSFNHGLSAMFAPNTFAECEKLLKMDGLHLKTIFLELSFPPTLTHEDPFGRDNPLNDIAFRNSHFLRETQSGHEQVQKGISIYDSFLNHFFMLRSSVYLFALAIVRDNPENYIMTSTGFRYFRPGAFPSRLSNKIRTSSPPDTAKISHQFTDNERLYIDQLMQLVKQCNAANVAIYFYLPNRMMQEEQQILPNVYAALPDRYRIAVPFHRAFTSPFPADCSDDGKHLNRKTATRYTQSFARAFLQKAPVVAAQ</sequence>
<evidence type="ECO:0000313" key="2">
    <source>
        <dbReference type="Proteomes" id="UP000441754"/>
    </source>
</evidence>
<reference evidence="1 2" key="1">
    <citation type="journal article" date="2018" name="Antonie Van Leeuwenhoek">
        <title>Larkinella terrae sp. nov., isolated from soil on Jeju Island, South Korea.</title>
        <authorList>
            <person name="Ten L.N."/>
            <person name="Jeon J."/>
            <person name="Park S.J."/>
            <person name="Park S."/>
            <person name="Lee S.Y."/>
            <person name="Kim M.K."/>
            <person name="Jung H.Y."/>
        </authorList>
    </citation>
    <scope>NUCLEOTIDE SEQUENCE [LARGE SCALE GENOMIC DNA]</scope>
    <source>
        <strain evidence="1 2">KCTC 52001</strain>
    </source>
</reference>
<dbReference type="RefSeq" id="WP_154177466.1">
    <property type="nucleotide sequence ID" value="NZ_WJXZ01000014.1"/>
</dbReference>
<comment type="caution">
    <text evidence="1">The sequence shown here is derived from an EMBL/GenBank/DDBJ whole genome shotgun (WGS) entry which is preliminary data.</text>
</comment>
<keyword evidence="2" id="KW-1185">Reference proteome</keyword>
<evidence type="ECO:0008006" key="3">
    <source>
        <dbReference type="Google" id="ProtNLM"/>
    </source>
</evidence>
<gene>
    <name evidence="1" type="ORF">GJJ30_22570</name>
</gene>
<dbReference type="EMBL" id="WJXZ01000014">
    <property type="protein sequence ID" value="MRS64099.1"/>
    <property type="molecule type" value="Genomic_DNA"/>
</dbReference>
<proteinExistence type="predicted"/>
<evidence type="ECO:0000313" key="1">
    <source>
        <dbReference type="EMBL" id="MRS64099.1"/>
    </source>
</evidence>
<dbReference type="AlphaFoldDB" id="A0A7K0EQN4"/>
<name>A0A7K0EQN4_9BACT</name>
<dbReference type="OrthoDB" id="937960at2"/>